<organism evidence="2">
    <name type="scientific">Lepeophtheirus salmonis</name>
    <name type="common">Salmon louse</name>
    <name type="synonym">Caligus salmonis</name>
    <dbReference type="NCBI Taxonomy" id="72036"/>
    <lineage>
        <taxon>Eukaryota</taxon>
        <taxon>Metazoa</taxon>
        <taxon>Ecdysozoa</taxon>
        <taxon>Arthropoda</taxon>
        <taxon>Crustacea</taxon>
        <taxon>Multicrustacea</taxon>
        <taxon>Hexanauplia</taxon>
        <taxon>Copepoda</taxon>
        <taxon>Siphonostomatoida</taxon>
        <taxon>Caligidae</taxon>
        <taxon>Lepeophtheirus</taxon>
    </lineage>
</organism>
<feature type="transmembrane region" description="Helical" evidence="1">
    <location>
        <begin position="21"/>
        <end position="41"/>
    </location>
</feature>
<evidence type="ECO:0000256" key="1">
    <source>
        <dbReference type="SAM" id="Phobius"/>
    </source>
</evidence>
<evidence type="ECO:0000313" key="2">
    <source>
        <dbReference type="EMBL" id="CDW45808.1"/>
    </source>
</evidence>
<name>A0A0K2V5J0_LEPSM</name>
<feature type="non-terminal residue" evidence="2">
    <location>
        <position position="1"/>
    </location>
</feature>
<protein>
    <submittedName>
        <fullName evidence="2">Uncharacterized protein</fullName>
    </submittedName>
</protein>
<keyword evidence="1" id="KW-0812">Transmembrane</keyword>
<dbReference type="EMBL" id="HACA01028447">
    <property type="protein sequence ID" value="CDW45808.1"/>
    <property type="molecule type" value="Transcribed_RNA"/>
</dbReference>
<proteinExistence type="predicted"/>
<keyword evidence="1" id="KW-0472">Membrane</keyword>
<accession>A0A0K2V5J0</accession>
<feature type="non-terminal residue" evidence="2">
    <location>
        <position position="50"/>
    </location>
</feature>
<dbReference type="AlphaFoldDB" id="A0A0K2V5J0"/>
<reference evidence="2" key="1">
    <citation type="submission" date="2014-05" db="EMBL/GenBank/DDBJ databases">
        <authorList>
            <person name="Chronopoulou M."/>
        </authorList>
    </citation>
    <scope>NUCLEOTIDE SEQUENCE</scope>
    <source>
        <tissue evidence="2">Whole organism</tissue>
    </source>
</reference>
<keyword evidence="1" id="KW-1133">Transmembrane helix</keyword>
<sequence length="50" mass="5826">ERQIIHFDVNNKKRAGSKTCVVHAVWYNLAFLLTLNIRFLYSIGSRECLS</sequence>